<evidence type="ECO:0000256" key="10">
    <source>
        <dbReference type="SAM" id="MobiDB-lite"/>
    </source>
</evidence>
<evidence type="ECO:0000256" key="4">
    <source>
        <dbReference type="ARBA" id="ARBA00023015"/>
    </source>
</evidence>
<dbReference type="PROSITE" id="PS01361">
    <property type="entry name" value="ZF_DOF_1"/>
    <property type="match status" value="1"/>
</dbReference>
<dbReference type="GeneID" id="103699288"/>
<organism evidence="12 13">
    <name type="scientific">Phoenix dactylifera</name>
    <name type="common">Date palm</name>
    <dbReference type="NCBI Taxonomy" id="42345"/>
    <lineage>
        <taxon>Eukaryota</taxon>
        <taxon>Viridiplantae</taxon>
        <taxon>Streptophyta</taxon>
        <taxon>Embryophyta</taxon>
        <taxon>Tracheophyta</taxon>
        <taxon>Spermatophyta</taxon>
        <taxon>Magnoliopsida</taxon>
        <taxon>Liliopsida</taxon>
        <taxon>Arecaceae</taxon>
        <taxon>Coryphoideae</taxon>
        <taxon>Phoeniceae</taxon>
        <taxon>Phoenix</taxon>
    </lineage>
</organism>
<evidence type="ECO:0000256" key="2">
    <source>
        <dbReference type="ARBA" id="ARBA00022771"/>
    </source>
</evidence>
<evidence type="ECO:0000313" key="13">
    <source>
        <dbReference type="RefSeq" id="XP_008779546.2"/>
    </source>
</evidence>
<evidence type="ECO:0000256" key="7">
    <source>
        <dbReference type="ARBA" id="ARBA00023242"/>
    </source>
</evidence>
<evidence type="ECO:0000259" key="11">
    <source>
        <dbReference type="PROSITE" id="PS50884"/>
    </source>
</evidence>
<proteinExistence type="predicted"/>
<feature type="region of interest" description="Disordered" evidence="10">
    <location>
        <begin position="301"/>
        <end position="334"/>
    </location>
</feature>
<evidence type="ECO:0000256" key="8">
    <source>
        <dbReference type="PROSITE-ProRule" id="PRU00071"/>
    </source>
</evidence>
<dbReference type="InterPro" id="IPR045174">
    <property type="entry name" value="Dof"/>
</dbReference>
<dbReference type="GO" id="GO:0003677">
    <property type="term" value="F:DNA binding"/>
    <property type="evidence" value="ECO:0007669"/>
    <property type="project" value="UniProtKB-UniRule"/>
</dbReference>
<evidence type="ECO:0000256" key="6">
    <source>
        <dbReference type="ARBA" id="ARBA00023163"/>
    </source>
</evidence>
<evidence type="ECO:0000313" key="12">
    <source>
        <dbReference type="Proteomes" id="UP000228380"/>
    </source>
</evidence>
<gene>
    <name evidence="13" type="primary">LOC103699288</name>
</gene>
<dbReference type="GO" id="GO:0003700">
    <property type="term" value="F:DNA-binding transcription factor activity"/>
    <property type="evidence" value="ECO:0007669"/>
    <property type="project" value="UniProtKB-UniRule"/>
</dbReference>
<protein>
    <recommendedName>
        <fullName evidence="9">Dof zinc finger protein</fullName>
    </recommendedName>
</protein>
<dbReference type="GO" id="GO:0005634">
    <property type="term" value="C:nucleus"/>
    <property type="evidence" value="ECO:0007669"/>
    <property type="project" value="UniProtKB-SubCell"/>
</dbReference>
<dbReference type="OrthoDB" id="1927254at2759"/>
<reference evidence="12" key="1">
    <citation type="journal article" date="2019" name="Nat. Commun.">
        <title>Genome-wide association mapping of date palm fruit traits.</title>
        <authorList>
            <person name="Hazzouri K.M."/>
            <person name="Gros-Balthazard M."/>
            <person name="Flowers J.M."/>
            <person name="Copetti D."/>
            <person name="Lemansour A."/>
            <person name="Lebrun M."/>
            <person name="Masmoudi K."/>
            <person name="Ferrand S."/>
            <person name="Dhar M.I."/>
            <person name="Fresquez Z.A."/>
            <person name="Rosas U."/>
            <person name="Zhang J."/>
            <person name="Talag J."/>
            <person name="Lee S."/>
            <person name="Kudrna D."/>
            <person name="Powell R.F."/>
            <person name="Leitch I.J."/>
            <person name="Krueger R.R."/>
            <person name="Wing R.A."/>
            <person name="Amiri K.M.A."/>
            <person name="Purugganan M.D."/>
        </authorList>
    </citation>
    <scope>NUCLEOTIDE SEQUENCE [LARGE SCALE GENOMIC DNA]</scope>
    <source>
        <strain evidence="12">cv. Khalas</strain>
    </source>
</reference>
<comment type="function">
    <text evidence="9">Transcription factor that binds specifically to a 5'-AA[AG]G-3' consensus core sequence.</text>
</comment>
<feature type="compositionally biased region" description="Gly residues" evidence="10">
    <location>
        <begin position="321"/>
        <end position="334"/>
    </location>
</feature>
<keyword evidence="4 9" id="KW-0805">Transcription regulation</keyword>
<dbReference type="Pfam" id="PF02701">
    <property type="entry name" value="Zn_ribbon_Dof"/>
    <property type="match status" value="1"/>
</dbReference>
<evidence type="ECO:0000256" key="1">
    <source>
        <dbReference type="ARBA" id="ARBA00022723"/>
    </source>
</evidence>
<dbReference type="PROSITE" id="PS50884">
    <property type="entry name" value="ZF_DOF_2"/>
    <property type="match status" value="1"/>
</dbReference>
<dbReference type="Proteomes" id="UP000228380">
    <property type="component" value="Chromosome 13"/>
</dbReference>
<name>A0A8B7BKK2_PHODC</name>
<keyword evidence="12" id="KW-1185">Reference proteome</keyword>
<evidence type="ECO:0000256" key="9">
    <source>
        <dbReference type="RuleBase" id="RU369094"/>
    </source>
</evidence>
<dbReference type="PANTHER" id="PTHR31992">
    <property type="entry name" value="DOF ZINC FINGER PROTEIN DOF1.4-RELATED"/>
    <property type="match status" value="1"/>
</dbReference>
<evidence type="ECO:0000256" key="5">
    <source>
        <dbReference type="ARBA" id="ARBA00023125"/>
    </source>
</evidence>
<sequence length="353" mass="36127">MVFPSVPVYLDPPNWNLQQAHHQAGSSRGGGSGEASQLPTGAVAPRPEGPMAGSIRPGSMAERARLAKIPQPEPALKCPRCDSTNTKFCYFNNYSLSQPRHFCKTCRRYWTRGGALRNVPVGGGCRRNKRTKSAGSSSSKSSAAATASAADRQACASSSTSSTAASVGIGGAIPSNLSMPPQLPFMAASLHPLADYDAPNIGLSFAGIQPADVVDYQVGISSSSGGTGVGLEQWRLPQIQQFPFLGGLEPTLPPPAPAPGLFPFDGEGGGIVGGAFAGPVHMKATGSGLITQLASVKMEDNRRGLSLPRQYPSVPRNDQYWGGGGGGGSSGGGGGGWAADLSGFNSSSAGNLL</sequence>
<dbReference type="InterPro" id="IPR003851">
    <property type="entry name" value="Znf_Dof"/>
</dbReference>
<keyword evidence="2 8" id="KW-0863">Zinc-finger</keyword>
<dbReference type="GO" id="GO:0008270">
    <property type="term" value="F:zinc ion binding"/>
    <property type="evidence" value="ECO:0007669"/>
    <property type="project" value="UniProtKB-KW"/>
</dbReference>
<keyword evidence="6 9" id="KW-0804">Transcription</keyword>
<feature type="domain" description="Dof-type" evidence="11">
    <location>
        <begin position="76"/>
        <end position="130"/>
    </location>
</feature>
<comment type="subcellular location">
    <subcellularLocation>
        <location evidence="8 9">Nucleus</location>
    </subcellularLocation>
</comment>
<keyword evidence="1 9" id="KW-0479">Metal-binding</keyword>
<feature type="compositionally biased region" description="Low complexity" evidence="10">
    <location>
        <begin position="133"/>
        <end position="142"/>
    </location>
</feature>
<dbReference type="PANTHER" id="PTHR31992:SF193">
    <property type="entry name" value="DOF ZINC FINGER PROTEIN DOF3.6"/>
    <property type="match status" value="1"/>
</dbReference>
<evidence type="ECO:0000256" key="3">
    <source>
        <dbReference type="ARBA" id="ARBA00022833"/>
    </source>
</evidence>
<keyword evidence="3 9" id="KW-0862">Zinc</keyword>
<accession>A0A8B7BKK2</accession>
<dbReference type="AlphaFoldDB" id="A0A8B7BKK2"/>
<feature type="region of interest" description="Disordered" evidence="10">
    <location>
        <begin position="120"/>
        <end position="142"/>
    </location>
</feature>
<dbReference type="KEGG" id="pda:103699288"/>
<feature type="region of interest" description="Disordered" evidence="10">
    <location>
        <begin position="19"/>
        <end position="56"/>
    </location>
</feature>
<dbReference type="RefSeq" id="XP_008779546.2">
    <property type="nucleotide sequence ID" value="XM_008781324.4"/>
</dbReference>
<keyword evidence="7 8" id="KW-0539">Nucleus</keyword>
<keyword evidence="5 8" id="KW-0238">DNA-binding</keyword>
<reference evidence="13" key="2">
    <citation type="submission" date="2025-08" db="UniProtKB">
        <authorList>
            <consortium name="RefSeq"/>
        </authorList>
    </citation>
    <scope>IDENTIFICATION</scope>
    <source>
        <tissue evidence="13">Young leaves</tissue>
    </source>
</reference>